<evidence type="ECO:0000313" key="1">
    <source>
        <dbReference type="EMBL" id="APD92129.1"/>
    </source>
</evidence>
<dbReference type="Proteomes" id="UP000182101">
    <property type="component" value="Plasmid pAMCP48-600"/>
</dbReference>
<proteinExistence type="predicted"/>
<organism evidence="1 2">
    <name type="scientific">Alteromonas mediterranea</name>
    <dbReference type="NCBI Taxonomy" id="314275"/>
    <lineage>
        <taxon>Bacteria</taxon>
        <taxon>Pseudomonadati</taxon>
        <taxon>Pseudomonadota</taxon>
        <taxon>Gammaproteobacteria</taxon>
        <taxon>Alteromonadales</taxon>
        <taxon>Alteromonadaceae</taxon>
        <taxon>Alteromonas/Salinimonas group</taxon>
        <taxon>Alteromonas</taxon>
    </lineage>
</organism>
<evidence type="ECO:0000313" key="2">
    <source>
        <dbReference type="Proteomes" id="UP000182101"/>
    </source>
</evidence>
<gene>
    <name evidence="1" type="ORF">BM524_19605</name>
</gene>
<name>A0AAC9JDS6_9ALTE</name>
<dbReference type="EMBL" id="CP018025">
    <property type="protein sequence ID" value="APD92129.1"/>
    <property type="molecule type" value="Genomic_DNA"/>
</dbReference>
<keyword evidence="1" id="KW-0614">Plasmid</keyword>
<dbReference type="AlphaFoldDB" id="A0AAC9JDS6"/>
<accession>A0AAC9JDS6</accession>
<geneLocation type="plasmid" evidence="2">
    <name>pamcp48-600</name>
</geneLocation>
<protein>
    <submittedName>
        <fullName evidence="1">Uncharacterized protein</fullName>
    </submittedName>
</protein>
<reference evidence="1 2" key="1">
    <citation type="submission" date="2016-11" db="EMBL/GenBank/DDBJ databases">
        <title>Networking in microbes: conjugative elements and plasmids in the genus Alteromonas.</title>
        <authorList>
            <person name="Lopez-Perez M."/>
            <person name="Ramon-Marco N."/>
            <person name="Rodriguez-Valera F."/>
        </authorList>
    </citation>
    <scope>NUCLEOTIDE SEQUENCE [LARGE SCALE GENOMIC DNA]</scope>
    <source>
        <strain evidence="1 2">CP48</strain>
        <plasmid evidence="2">pamcp48-600</plasmid>
    </source>
</reference>
<sequence length="83" mass="9380">MSEIPETQRAFEQKYNCTMTITRVESGMLLHCPFCAQSNLVVQSLPMALDENQKKDHVLCNTCGASAPTESWQERHSYDKGTL</sequence>